<feature type="compositionally biased region" description="Polar residues" evidence="1">
    <location>
        <begin position="193"/>
        <end position="206"/>
    </location>
</feature>
<feature type="compositionally biased region" description="Basic and acidic residues" evidence="1">
    <location>
        <begin position="246"/>
        <end position="257"/>
    </location>
</feature>
<organism evidence="2">
    <name type="scientific">Phaffia rhodozyma</name>
    <name type="common">Yeast</name>
    <name type="synonym">Xanthophyllomyces dendrorhous</name>
    <dbReference type="NCBI Taxonomy" id="264483"/>
    <lineage>
        <taxon>Eukaryota</taxon>
        <taxon>Fungi</taxon>
        <taxon>Dikarya</taxon>
        <taxon>Basidiomycota</taxon>
        <taxon>Agaricomycotina</taxon>
        <taxon>Tremellomycetes</taxon>
        <taxon>Cystofilobasidiales</taxon>
        <taxon>Mrakiaceae</taxon>
        <taxon>Phaffia</taxon>
    </lineage>
</organism>
<name>A0A0F7SKE3_PHARH</name>
<feature type="compositionally biased region" description="Polar residues" evidence="1">
    <location>
        <begin position="102"/>
        <end position="118"/>
    </location>
</feature>
<proteinExistence type="predicted"/>
<feature type="region of interest" description="Disordered" evidence="1">
    <location>
        <begin position="500"/>
        <end position="522"/>
    </location>
</feature>
<feature type="compositionally biased region" description="Acidic residues" evidence="1">
    <location>
        <begin position="701"/>
        <end position="725"/>
    </location>
</feature>
<feature type="compositionally biased region" description="Low complexity" evidence="1">
    <location>
        <begin position="551"/>
        <end position="582"/>
    </location>
</feature>
<accession>A0A0F7SKE3</accession>
<feature type="region of interest" description="Disordered" evidence="1">
    <location>
        <begin position="534"/>
        <end position="590"/>
    </location>
</feature>
<feature type="region of interest" description="Disordered" evidence="1">
    <location>
        <begin position="402"/>
        <end position="441"/>
    </location>
</feature>
<feature type="compositionally biased region" description="Low complexity" evidence="1">
    <location>
        <begin position="24"/>
        <end position="33"/>
    </location>
</feature>
<feature type="compositionally biased region" description="Low complexity" evidence="1">
    <location>
        <begin position="128"/>
        <end position="161"/>
    </location>
</feature>
<evidence type="ECO:0000256" key="1">
    <source>
        <dbReference type="SAM" id="MobiDB-lite"/>
    </source>
</evidence>
<feature type="region of interest" description="Disordered" evidence="1">
    <location>
        <begin position="665"/>
        <end position="725"/>
    </location>
</feature>
<dbReference type="AlphaFoldDB" id="A0A0F7SKE3"/>
<feature type="compositionally biased region" description="Pro residues" evidence="1">
    <location>
        <begin position="266"/>
        <end position="275"/>
    </location>
</feature>
<protein>
    <submittedName>
        <fullName evidence="2">Uncharacterized protein</fullName>
    </submittedName>
</protein>
<reference evidence="2" key="1">
    <citation type="submission" date="2014-08" db="EMBL/GenBank/DDBJ databases">
        <authorList>
            <person name="Sharma Rahul"/>
            <person name="Thines Marco"/>
        </authorList>
    </citation>
    <scope>NUCLEOTIDE SEQUENCE</scope>
</reference>
<feature type="compositionally biased region" description="Basic residues" evidence="1">
    <location>
        <begin position="9"/>
        <end position="19"/>
    </location>
</feature>
<dbReference type="EMBL" id="LN483124">
    <property type="protein sequence ID" value="CED82597.1"/>
    <property type="molecule type" value="Genomic_DNA"/>
</dbReference>
<feature type="region of interest" description="Disordered" evidence="1">
    <location>
        <begin position="1"/>
        <end position="214"/>
    </location>
</feature>
<feature type="compositionally biased region" description="Polar residues" evidence="1">
    <location>
        <begin position="511"/>
        <end position="521"/>
    </location>
</feature>
<feature type="compositionally biased region" description="Basic and acidic residues" evidence="1">
    <location>
        <begin position="48"/>
        <end position="86"/>
    </location>
</feature>
<feature type="region of interest" description="Disordered" evidence="1">
    <location>
        <begin position="246"/>
        <end position="340"/>
    </location>
</feature>
<sequence>MNQDEARKGARQRLARRLLVKGVSSPSDSPSDSQNNRGARRASVVIVDENRSRKSTDLEGIDRTFKDLCTPERKSAEGRLERERVQVGELVVVLTPPEETRQPSSTLFPSVSGPSPTFSFRPRKRSTLRSSFTRSDSSFSVSSRTRTSGSDSSRSIQRSASYHQQHQTGHQADDEDADYNFPADDARDDLWNASPTPFSTPSQELPSNPFGFDSTWVHTSDEAPRLENLEPALNVSGVEVALHSQTEIHSDEGHEQQQVRSQFVTTPPPDAPLPTLPTSAISTDVGCSPEASLSGKKSEKFEFASADKLTMPASIPEEDGPNHETSVESPEKPSSSVQILDDSSSLVDTNLMENDVCIISIENSDLSPPKMKDDKKEKGSMGKTLKTFRSFTKLLKLVGSDGKKNTVARQDAPAHPIQASSTSSDHTIPLEGDLPVTDPGAHALSCASDHELLPPVMSRLSRSDSIDFVEDDNDPNQTPIKKSVVRKLSLASLSNVLRSSNRKKSLESMRGTRSSFSSDVPKSSLIEKVPAVPPIPTWVRPSEGVDSPGKSSSSQVQTQPSSQHPTSTSTTTPIQNMTTTETSAPTSVSYEHQALERPSFAVEAACWALAMVYTETPSACPTKATFPDINIQDKVEIELEQNEKNEVGKDVDNTDQQLFESNRARAELDEESELSLKQEGAQDTEREREISIDTANSTPDIDTDTDTDTGDEGFFDAEEGELDQDVNEIGNGQEEERSEDDPSHVIIEVLRAHSGSSVSASVSTVSSVSSALSTTSRSTSLSTPSPTPYITDTIIFSSLSESIRNSSEAHVTASGLKNLETGEKAGDKSIAENGALSHAEKWGVRFESLNFEDLELDLSF</sequence>
<feature type="compositionally biased region" description="Basic and acidic residues" evidence="1">
    <location>
        <begin position="320"/>
        <end position="331"/>
    </location>
</feature>
<evidence type="ECO:0000313" key="2">
    <source>
        <dbReference type="EMBL" id="CED82597.1"/>
    </source>
</evidence>